<gene>
    <name evidence="4" type="ORF">HK097_010869</name>
</gene>
<name>A0AAD5S9C8_9FUNG</name>
<dbReference type="Pfam" id="PF08385">
    <property type="entry name" value="DHC_N1"/>
    <property type="match status" value="1"/>
</dbReference>
<evidence type="ECO:0000259" key="3">
    <source>
        <dbReference type="Pfam" id="PF08385"/>
    </source>
</evidence>
<feature type="region of interest" description="Disordered" evidence="2">
    <location>
        <begin position="1"/>
        <end position="60"/>
    </location>
</feature>
<accession>A0AAD5S9C8</accession>
<dbReference type="GO" id="GO:0007018">
    <property type="term" value="P:microtubule-based movement"/>
    <property type="evidence" value="ECO:0007669"/>
    <property type="project" value="InterPro"/>
</dbReference>
<evidence type="ECO:0000313" key="5">
    <source>
        <dbReference type="Proteomes" id="UP001212841"/>
    </source>
</evidence>
<protein>
    <recommendedName>
        <fullName evidence="3">Dynein heavy chain tail domain-containing protein</fullName>
    </recommendedName>
</protein>
<evidence type="ECO:0000313" key="4">
    <source>
        <dbReference type="EMBL" id="KAJ3048105.1"/>
    </source>
</evidence>
<feature type="compositionally biased region" description="Polar residues" evidence="2">
    <location>
        <begin position="51"/>
        <end position="60"/>
    </location>
</feature>
<dbReference type="Proteomes" id="UP001212841">
    <property type="component" value="Unassembled WGS sequence"/>
</dbReference>
<dbReference type="InterPro" id="IPR026983">
    <property type="entry name" value="DHC"/>
</dbReference>
<dbReference type="PANTHER" id="PTHR46532:SF4">
    <property type="entry name" value="AAA+ ATPASE DOMAIN-CONTAINING PROTEIN"/>
    <property type="match status" value="1"/>
</dbReference>
<dbReference type="PANTHER" id="PTHR46532">
    <property type="entry name" value="MALE FERTILITY FACTOR KL5"/>
    <property type="match status" value="1"/>
</dbReference>
<feature type="domain" description="Dynein heavy chain tail" evidence="3">
    <location>
        <begin position="293"/>
        <end position="526"/>
    </location>
</feature>
<comment type="caution">
    <text evidence="4">The sequence shown here is derived from an EMBL/GenBank/DDBJ whole genome shotgun (WGS) entry which is preliminary data.</text>
</comment>
<feature type="compositionally biased region" description="Low complexity" evidence="2">
    <location>
        <begin position="40"/>
        <end position="50"/>
    </location>
</feature>
<proteinExistence type="inferred from homology"/>
<evidence type="ECO:0000256" key="1">
    <source>
        <dbReference type="ARBA" id="ARBA00008887"/>
    </source>
</evidence>
<feature type="compositionally biased region" description="Basic and acidic residues" evidence="2">
    <location>
        <begin position="8"/>
        <end position="18"/>
    </location>
</feature>
<reference evidence="4" key="1">
    <citation type="submission" date="2020-05" db="EMBL/GenBank/DDBJ databases">
        <title>Phylogenomic resolution of chytrid fungi.</title>
        <authorList>
            <person name="Stajich J.E."/>
            <person name="Amses K."/>
            <person name="Simmons R."/>
            <person name="Seto K."/>
            <person name="Myers J."/>
            <person name="Bonds A."/>
            <person name="Quandt C.A."/>
            <person name="Barry K."/>
            <person name="Liu P."/>
            <person name="Grigoriev I."/>
            <person name="Longcore J.E."/>
            <person name="James T.Y."/>
        </authorList>
    </citation>
    <scope>NUCLEOTIDE SEQUENCE</scope>
    <source>
        <strain evidence="4">JEL0318</strain>
    </source>
</reference>
<dbReference type="AlphaFoldDB" id="A0AAD5S9C8"/>
<dbReference type="GO" id="GO:0005858">
    <property type="term" value="C:axonemal dynein complex"/>
    <property type="evidence" value="ECO:0007669"/>
    <property type="project" value="TreeGrafter"/>
</dbReference>
<evidence type="ECO:0000256" key="2">
    <source>
        <dbReference type="SAM" id="MobiDB-lite"/>
    </source>
</evidence>
<dbReference type="GO" id="GO:0045505">
    <property type="term" value="F:dynein intermediate chain binding"/>
    <property type="evidence" value="ECO:0007669"/>
    <property type="project" value="InterPro"/>
</dbReference>
<feature type="non-terminal residue" evidence="4">
    <location>
        <position position="1"/>
    </location>
</feature>
<sequence length="539" mass="59717">MLSGNMEDNTRDSPDIDRGGGGLAGDIQSGVSTPQPPAASTPTPGAAASTNGNTASQTADPQPILDHIHRLLPLLIDADPTDLNRSLSGSNSLDVLEKLRRFAQDPQVPVLFAIKEISANAGATANGDAETPLYTYTLHEQITYSETHISSLAIIKRSSTIDSSRPLQQQLQIINLPGVGQGNPYETLHAYIHNAVAPFFDAYVSSRSGIAGAVGGAASAGDKDGKTGIPMTKKKIAELELSLLHLQQNVEIPEINLHIHPIVRQTIQSCREQGKRLTIDVLDQNLLQDSSFLNRIQSDVNGWIKEIQKVTKLSRDPASGTASQEINFWLSMERALAGIEEQLKGEEIVFTMDVLRHAKRFHATVSFLADTGLKESMDNVGRWNQLMKDFPVNELLSAGDVGKVREAVVLIFGHINKKLKLSHYPIRRALPLVEAISRDLNDQLLKCLGGRKLMYMSYEEFEKAAEGCERVFRTWDEQVKEFTNLAREVTRKRSEKFLPIKVLAVHGRLQERVEFLRGFRRGHEQLYVTILRVMRPEKG</sequence>
<comment type="similarity">
    <text evidence="1">Belongs to the dynein heavy chain family.</text>
</comment>
<organism evidence="4 5">
    <name type="scientific">Rhizophlyctis rosea</name>
    <dbReference type="NCBI Taxonomy" id="64517"/>
    <lineage>
        <taxon>Eukaryota</taxon>
        <taxon>Fungi</taxon>
        <taxon>Fungi incertae sedis</taxon>
        <taxon>Chytridiomycota</taxon>
        <taxon>Chytridiomycota incertae sedis</taxon>
        <taxon>Chytridiomycetes</taxon>
        <taxon>Rhizophlyctidales</taxon>
        <taxon>Rhizophlyctidaceae</taxon>
        <taxon>Rhizophlyctis</taxon>
    </lineage>
</organism>
<dbReference type="EMBL" id="JADGJD010000847">
    <property type="protein sequence ID" value="KAJ3048105.1"/>
    <property type="molecule type" value="Genomic_DNA"/>
</dbReference>
<dbReference type="GO" id="GO:0051959">
    <property type="term" value="F:dynein light intermediate chain binding"/>
    <property type="evidence" value="ECO:0007669"/>
    <property type="project" value="InterPro"/>
</dbReference>
<keyword evidence="5" id="KW-1185">Reference proteome</keyword>
<dbReference type="InterPro" id="IPR013594">
    <property type="entry name" value="Dynein_heavy_tail"/>
</dbReference>